<protein>
    <recommendedName>
        <fullName evidence="4">Early meiotic induction protein 1</fullName>
    </recommendedName>
</protein>
<evidence type="ECO:0000313" key="2">
    <source>
        <dbReference type="EMBL" id="TGO37757.1"/>
    </source>
</evidence>
<gene>
    <name evidence="2" type="ORF">BHYA_0090g00470</name>
</gene>
<dbReference type="Proteomes" id="UP000297814">
    <property type="component" value="Unassembled WGS sequence"/>
</dbReference>
<feature type="compositionally biased region" description="Basic and acidic residues" evidence="1">
    <location>
        <begin position="221"/>
        <end position="238"/>
    </location>
</feature>
<reference evidence="2 3" key="1">
    <citation type="submission" date="2017-12" db="EMBL/GenBank/DDBJ databases">
        <title>Comparative genomics of Botrytis spp.</title>
        <authorList>
            <person name="Valero-Jimenez C.A."/>
            <person name="Tapia P."/>
            <person name="Veloso J."/>
            <person name="Silva-Moreno E."/>
            <person name="Staats M."/>
            <person name="Valdes J.H."/>
            <person name="Van Kan J.A.L."/>
        </authorList>
    </citation>
    <scope>NUCLEOTIDE SEQUENCE [LARGE SCALE GENOMIC DNA]</scope>
    <source>
        <strain evidence="2 3">Bh0001</strain>
    </source>
</reference>
<evidence type="ECO:0000256" key="1">
    <source>
        <dbReference type="SAM" id="MobiDB-lite"/>
    </source>
</evidence>
<dbReference type="EMBL" id="PQXK01000090">
    <property type="protein sequence ID" value="TGO37757.1"/>
    <property type="molecule type" value="Genomic_DNA"/>
</dbReference>
<organism evidence="2 3">
    <name type="scientific">Botrytis hyacinthi</name>
    <dbReference type="NCBI Taxonomy" id="278943"/>
    <lineage>
        <taxon>Eukaryota</taxon>
        <taxon>Fungi</taxon>
        <taxon>Dikarya</taxon>
        <taxon>Ascomycota</taxon>
        <taxon>Pezizomycotina</taxon>
        <taxon>Leotiomycetes</taxon>
        <taxon>Helotiales</taxon>
        <taxon>Sclerotiniaceae</taxon>
        <taxon>Botrytis</taxon>
    </lineage>
</organism>
<accession>A0A4Z1GWN4</accession>
<feature type="compositionally biased region" description="Low complexity" evidence="1">
    <location>
        <begin position="24"/>
        <end position="37"/>
    </location>
</feature>
<feature type="region of interest" description="Disordered" evidence="1">
    <location>
        <begin position="218"/>
        <end position="238"/>
    </location>
</feature>
<dbReference type="AlphaFoldDB" id="A0A4Z1GWN4"/>
<keyword evidence="3" id="KW-1185">Reference proteome</keyword>
<sequence length="238" mass="27252">MGWFSSSAPSAEKPASLDSNDPVSSPQSSTPKPQTKTLSRDEIADQELNSFLRELEADTHPSSTKYNRVPRIPPPEPSHSQPSHSQPSTQAPPQSDSSEPLSIQLLPTTMSCRTAFDAAFYCQSFGGQFNNLYRYGSARDCSESWSDFWFCMKTRTYADNEKAKLIKARWIEKEKRKYGDPNDKNRELGKSSEDVWKGREQRLEWGEAFCVEEPKWTGSDDEWRRMEKEHREAQKSNL</sequence>
<feature type="region of interest" description="Disordered" evidence="1">
    <location>
        <begin position="1"/>
        <end position="101"/>
    </location>
</feature>
<dbReference type="PANTHER" id="PTHR28052:SF1">
    <property type="entry name" value="UPF0545 PROTEIN C22ORF39"/>
    <property type="match status" value="1"/>
</dbReference>
<dbReference type="PANTHER" id="PTHR28052">
    <property type="entry name" value="UPF0545 PROTEIN C22ORF39"/>
    <property type="match status" value="1"/>
</dbReference>
<dbReference type="Pfam" id="PF11326">
    <property type="entry name" value="PANTS-like"/>
    <property type="match status" value="1"/>
</dbReference>
<dbReference type="InterPro" id="IPR021475">
    <property type="entry name" value="Pants/Emi1-like"/>
</dbReference>
<proteinExistence type="predicted"/>
<feature type="compositionally biased region" description="Low complexity" evidence="1">
    <location>
        <begin position="1"/>
        <end position="16"/>
    </location>
</feature>
<name>A0A4Z1GWN4_9HELO</name>
<comment type="caution">
    <text evidence="2">The sequence shown here is derived from an EMBL/GenBank/DDBJ whole genome shotgun (WGS) entry which is preliminary data.</text>
</comment>
<evidence type="ECO:0008006" key="4">
    <source>
        <dbReference type="Google" id="ProtNLM"/>
    </source>
</evidence>
<feature type="compositionally biased region" description="Low complexity" evidence="1">
    <location>
        <begin position="78"/>
        <end position="98"/>
    </location>
</feature>
<evidence type="ECO:0000313" key="3">
    <source>
        <dbReference type="Proteomes" id="UP000297814"/>
    </source>
</evidence>